<evidence type="ECO:0000313" key="2">
    <source>
        <dbReference type="Proteomes" id="UP000504635"/>
    </source>
</evidence>
<dbReference type="KEGG" id="soy:115876672"/>
<sequence length="507" mass="58007">MKMEVKSCEIMKDVLETYKNIKTTRPYCSKEKWYALLGMEINKKYNIWLSKNDIYTMHVLEYEEQEMKRRNKKPVLVKRHIANEFLRARQPLPLERKRTFIKEENTRDSRKSVFDRLYQQRPKPDETKAKVVKERSKKKVTFLTDKYYSPNKTPTEFYEPFCKKICKRRGSLSPKMDSTVFERLYSERKQLNSKKMTDSEKRELYMECQREEIRRAQAAWASMRQSILEGKDIDQQEFASSSESDFKSSRAFRSRKSAPNNSRAFRSSESGPSNMRVFMSSSDIVPTYSRAFISASESVSNYPPTFTTSTNKALNKSRTFRSSESVPNNSRLFRSSESSPSTSRALSPSGESVPKHFQAFTSRESLSNYRLVYTSSSESIPNSEKASNNSQLFRPGGSIPNASRASSSTDTAPDSSMLSSTESVPISTQPFTCSTESVPSSTHSCKDSGVDNLDDFEPPRQVIYPQRHFVPTPEEMKELSEMVKLLSIKIKENIAKNAAAEGAAKSS</sequence>
<dbReference type="Proteomes" id="UP000504635">
    <property type="component" value="Unplaced"/>
</dbReference>
<dbReference type="InParanoid" id="A0A6J2XAU2"/>
<feature type="compositionally biased region" description="Polar residues" evidence="1">
    <location>
        <begin position="259"/>
        <end position="275"/>
    </location>
</feature>
<name>A0A6J2XAU2_SITOR</name>
<dbReference type="GeneID" id="115876672"/>
<evidence type="ECO:0000313" key="3">
    <source>
        <dbReference type="RefSeq" id="XP_030748408.1"/>
    </source>
</evidence>
<feature type="region of interest" description="Disordered" evidence="1">
    <location>
        <begin position="317"/>
        <end position="354"/>
    </location>
</feature>
<accession>A0A6J2XAU2</accession>
<reference evidence="3" key="1">
    <citation type="submission" date="2025-08" db="UniProtKB">
        <authorList>
            <consortium name="RefSeq"/>
        </authorList>
    </citation>
    <scope>IDENTIFICATION</scope>
    <source>
        <tissue evidence="3">Gonads</tissue>
    </source>
</reference>
<proteinExistence type="predicted"/>
<dbReference type="OrthoDB" id="10671179at2759"/>
<dbReference type="AlphaFoldDB" id="A0A6J2XAU2"/>
<feature type="region of interest" description="Disordered" evidence="1">
    <location>
        <begin position="377"/>
        <end position="452"/>
    </location>
</feature>
<dbReference type="RefSeq" id="XP_030748408.1">
    <property type="nucleotide sequence ID" value="XM_030892548.1"/>
</dbReference>
<gene>
    <name evidence="3" type="primary">LOC115876672</name>
</gene>
<feature type="compositionally biased region" description="Polar residues" evidence="1">
    <location>
        <begin position="317"/>
        <end position="329"/>
    </location>
</feature>
<feature type="compositionally biased region" description="Polar residues" evidence="1">
    <location>
        <begin position="417"/>
        <end position="443"/>
    </location>
</feature>
<keyword evidence="2" id="KW-1185">Reference proteome</keyword>
<feature type="compositionally biased region" description="Low complexity" evidence="1">
    <location>
        <begin position="330"/>
        <end position="349"/>
    </location>
</feature>
<evidence type="ECO:0000256" key="1">
    <source>
        <dbReference type="SAM" id="MobiDB-lite"/>
    </source>
</evidence>
<feature type="compositionally biased region" description="Polar residues" evidence="1">
    <location>
        <begin position="377"/>
        <end position="392"/>
    </location>
</feature>
<feature type="region of interest" description="Disordered" evidence="1">
    <location>
        <begin position="239"/>
        <end position="275"/>
    </location>
</feature>
<feature type="compositionally biased region" description="Low complexity" evidence="1">
    <location>
        <begin position="402"/>
        <end position="416"/>
    </location>
</feature>
<protein>
    <submittedName>
        <fullName evidence="3">Hyphal wall protein 2-like</fullName>
    </submittedName>
</protein>
<organism evidence="2 3">
    <name type="scientific">Sitophilus oryzae</name>
    <name type="common">Rice weevil</name>
    <name type="synonym">Curculio oryzae</name>
    <dbReference type="NCBI Taxonomy" id="7048"/>
    <lineage>
        <taxon>Eukaryota</taxon>
        <taxon>Metazoa</taxon>
        <taxon>Ecdysozoa</taxon>
        <taxon>Arthropoda</taxon>
        <taxon>Hexapoda</taxon>
        <taxon>Insecta</taxon>
        <taxon>Pterygota</taxon>
        <taxon>Neoptera</taxon>
        <taxon>Endopterygota</taxon>
        <taxon>Coleoptera</taxon>
        <taxon>Polyphaga</taxon>
        <taxon>Cucujiformia</taxon>
        <taxon>Curculionidae</taxon>
        <taxon>Dryophthorinae</taxon>
        <taxon>Sitophilus</taxon>
    </lineage>
</organism>